<comment type="subcellular location">
    <subcellularLocation>
        <location evidence="1 6">Bacterial flagellum basal body</location>
    </subcellularLocation>
</comment>
<dbReference type="Pfam" id="PF00460">
    <property type="entry name" value="Flg_bb_rod"/>
    <property type="match status" value="1"/>
</dbReference>
<dbReference type="NCBIfam" id="TIGR01396">
    <property type="entry name" value="FlgB"/>
    <property type="match status" value="1"/>
</dbReference>
<dbReference type="PROSITE" id="PS00588">
    <property type="entry name" value="FLAGELLA_BB_ROD"/>
    <property type="match status" value="1"/>
</dbReference>
<evidence type="ECO:0000313" key="9">
    <source>
        <dbReference type="EMBL" id="CUB07762.1"/>
    </source>
</evidence>
<sequence length="133" mass="14723">MLEKLEQALAFQRQALEVQARRQQLIASNIANADTPNYKARDLDFRAALSKAQSSRSAPGLKKTDSEHLSAGGDEPLAEYEGYRSEVQSAVDGNTVDMDQERTAFAETAFHYEASLNFINRLLKGMRTAITGQ</sequence>
<comment type="similarity">
    <text evidence="2 6">Belongs to the flagella basal body rod proteins family.</text>
</comment>
<protein>
    <recommendedName>
        <fullName evidence="3 6">Flagellar basal body rod protein FlgB</fullName>
    </recommendedName>
</protein>
<evidence type="ECO:0000256" key="3">
    <source>
        <dbReference type="ARBA" id="ARBA00014376"/>
    </source>
</evidence>
<comment type="subunit">
    <text evidence="6">The basal body constitutes a major portion of the flagellar organelle and consists of a number of rings mounted on a central rod.</text>
</comment>
<evidence type="ECO:0000256" key="7">
    <source>
        <dbReference type="SAM" id="MobiDB-lite"/>
    </source>
</evidence>
<evidence type="ECO:0000259" key="8">
    <source>
        <dbReference type="Pfam" id="PF00460"/>
    </source>
</evidence>
<dbReference type="PANTHER" id="PTHR30435:SF12">
    <property type="entry name" value="FLAGELLAR BASAL BODY ROD PROTEIN FLGB"/>
    <property type="match status" value="1"/>
</dbReference>
<name>A0A0K6IWQ7_9PROT</name>
<evidence type="ECO:0000256" key="6">
    <source>
        <dbReference type="PIRNR" id="PIRNR002889"/>
    </source>
</evidence>
<dbReference type="OrthoDB" id="9788334at2"/>
<dbReference type="GO" id="GO:0071978">
    <property type="term" value="P:bacterial-type flagellum-dependent swarming motility"/>
    <property type="evidence" value="ECO:0007669"/>
    <property type="project" value="TreeGrafter"/>
</dbReference>
<dbReference type="InterPro" id="IPR001444">
    <property type="entry name" value="Flag_bb_rod_N"/>
</dbReference>
<dbReference type="PIRSF" id="PIRSF002889">
    <property type="entry name" value="Rod_FlgB"/>
    <property type="match status" value="1"/>
</dbReference>
<reference evidence="10" key="1">
    <citation type="submission" date="2015-08" db="EMBL/GenBank/DDBJ databases">
        <authorList>
            <person name="Babu N.S."/>
            <person name="Beckwith C.J."/>
            <person name="Beseler K.G."/>
            <person name="Brison A."/>
            <person name="Carone J.V."/>
            <person name="Caskin T.P."/>
            <person name="Diamond M."/>
            <person name="Durham M.E."/>
            <person name="Foxe J.M."/>
            <person name="Go M."/>
            <person name="Henderson B.A."/>
            <person name="Jones I.B."/>
            <person name="McGettigan J.A."/>
            <person name="Micheletti S.J."/>
            <person name="Nasrallah M.E."/>
            <person name="Ortiz D."/>
            <person name="Piller C.R."/>
            <person name="Privatt S.R."/>
            <person name="Schneider S.L."/>
            <person name="Sharp S."/>
            <person name="Smith T.C."/>
            <person name="Stanton J.D."/>
            <person name="Ullery H.E."/>
            <person name="Wilson R.J."/>
            <person name="Serrano M.G."/>
            <person name="Buck G."/>
            <person name="Lee V."/>
            <person name="Wang Y."/>
            <person name="Carvalho R."/>
            <person name="Voegtly L."/>
            <person name="Shi R."/>
            <person name="Duckworth R."/>
            <person name="Johnson A."/>
            <person name="Loviza R."/>
            <person name="Walstead R."/>
            <person name="Shah Z."/>
            <person name="Kiflezghi M."/>
            <person name="Wade K."/>
            <person name="Ball S.L."/>
            <person name="Bradley K.W."/>
            <person name="Asai D.J."/>
            <person name="Bowman C.A."/>
            <person name="Russell D.A."/>
            <person name="Pope W.H."/>
            <person name="Jacobs-Sera D."/>
            <person name="Hendrix R.W."/>
            <person name="Hatfull G.F."/>
        </authorList>
    </citation>
    <scope>NUCLEOTIDE SEQUENCE [LARGE SCALE GENOMIC DNA]</scope>
    <source>
        <strain evidence="10">JCM 19170</strain>
    </source>
</reference>
<evidence type="ECO:0000256" key="5">
    <source>
        <dbReference type="ARBA" id="ARBA00024934"/>
    </source>
</evidence>
<feature type="domain" description="Flagellar basal body rod protein N-terminal" evidence="8">
    <location>
        <begin position="11"/>
        <end position="39"/>
    </location>
</feature>
<dbReference type="Proteomes" id="UP000182108">
    <property type="component" value="Unassembled WGS sequence"/>
</dbReference>
<evidence type="ECO:0000256" key="4">
    <source>
        <dbReference type="ARBA" id="ARBA00023143"/>
    </source>
</evidence>
<dbReference type="InterPro" id="IPR019776">
    <property type="entry name" value="Flagellar_basal_body_rod_CS"/>
</dbReference>
<keyword evidence="9" id="KW-0969">Cilium</keyword>
<dbReference type="AlphaFoldDB" id="A0A0K6IWQ7"/>
<dbReference type="EMBL" id="CYHH01000011">
    <property type="protein sequence ID" value="CUB07762.1"/>
    <property type="molecule type" value="Genomic_DNA"/>
</dbReference>
<accession>A0A0K6IWQ7</accession>
<feature type="region of interest" description="Disordered" evidence="7">
    <location>
        <begin position="51"/>
        <end position="77"/>
    </location>
</feature>
<keyword evidence="4 6" id="KW-0975">Bacterial flagellum</keyword>
<keyword evidence="9" id="KW-0966">Cell projection</keyword>
<evidence type="ECO:0000313" key="10">
    <source>
        <dbReference type="Proteomes" id="UP000182108"/>
    </source>
</evidence>
<proteinExistence type="inferred from homology"/>
<keyword evidence="9" id="KW-0282">Flagellum</keyword>
<evidence type="ECO:0000256" key="1">
    <source>
        <dbReference type="ARBA" id="ARBA00004117"/>
    </source>
</evidence>
<dbReference type="InterPro" id="IPR006300">
    <property type="entry name" value="FlgB"/>
</dbReference>
<keyword evidence="10" id="KW-1185">Reference proteome</keyword>
<dbReference type="RefSeq" id="WP_055424033.1">
    <property type="nucleotide sequence ID" value="NZ_CYHH01000011.1"/>
</dbReference>
<evidence type="ECO:0000256" key="2">
    <source>
        <dbReference type="ARBA" id="ARBA00009677"/>
    </source>
</evidence>
<gene>
    <name evidence="9" type="ORF">Ga0061068_11155</name>
</gene>
<dbReference type="PANTHER" id="PTHR30435">
    <property type="entry name" value="FLAGELLAR PROTEIN"/>
    <property type="match status" value="1"/>
</dbReference>
<dbReference type="GO" id="GO:0030694">
    <property type="term" value="C:bacterial-type flagellum basal body, rod"/>
    <property type="evidence" value="ECO:0007669"/>
    <property type="project" value="InterPro"/>
</dbReference>
<organism evidence="9 10">
    <name type="scientific">Tepidiphilus thermophilus</name>
    <dbReference type="NCBI Taxonomy" id="876478"/>
    <lineage>
        <taxon>Bacteria</taxon>
        <taxon>Pseudomonadati</taxon>
        <taxon>Pseudomonadota</taxon>
        <taxon>Hydrogenophilia</taxon>
        <taxon>Hydrogenophilales</taxon>
        <taxon>Hydrogenophilaceae</taxon>
        <taxon>Tepidiphilus</taxon>
    </lineage>
</organism>
<comment type="function">
    <text evidence="5 6">Structural component of flagellum, the bacterial motility apparatus. Part of the rod structure of flagellar basal body.</text>
</comment>